<proteinExistence type="predicted"/>
<dbReference type="Proteomes" id="UP001558534">
    <property type="component" value="Unassembled WGS sequence"/>
</dbReference>
<dbReference type="EMBL" id="JBFRHK010000020">
    <property type="protein sequence ID" value="MEX3747858.1"/>
    <property type="molecule type" value="Genomic_DNA"/>
</dbReference>
<accession>A0ABV3W3U0</accession>
<sequence>MQSEKLRLRKIQHLAYEITDEMNRGKELTQLDTLIPVIDNLSRAIGDLTDSFGKYSLDNVEERVKNAHSLLFNKDSVNMY</sequence>
<name>A0ABV3W3U0_9BACI</name>
<protein>
    <submittedName>
        <fullName evidence="1">Group-specific protein</fullName>
    </submittedName>
</protein>
<keyword evidence="2" id="KW-1185">Reference proteome</keyword>
<evidence type="ECO:0000313" key="1">
    <source>
        <dbReference type="EMBL" id="MEX3747858.1"/>
    </source>
</evidence>
<comment type="caution">
    <text evidence="1">The sequence shown here is derived from an EMBL/GenBank/DDBJ whole genome shotgun (WGS) entry which is preliminary data.</text>
</comment>
<gene>
    <name evidence="1" type="ORF">AB1300_22430</name>
</gene>
<dbReference type="RefSeq" id="WP_368638355.1">
    <property type="nucleotide sequence ID" value="NZ_JBFRHK010000020.1"/>
</dbReference>
<organism evidence="1 2">
    <name type="scientific">Lysinibacillus xylanilyticus</name>
    <dbReference type="NCBI Taxonomy" id="582475"/>
    <lineage>
        <taxon>Bacteria</taxon>
        <taxon>Bacillati</taxon>
        <taxon>Bacillota</taxon>
        <taxon>Bacilli</taxon>
        <taxon>Bacillales</taxon>
        <taxon>Bacillaceae</taxon>
        <taxon>Lysinibacillus</taxon>
    </lineage>
</organism>
<evidence type="ECO:0000313" key="2">
    <source>
        <dbReference type="Proteomes" id="UP001558534"/>
    </source>
</evidence>
<reference evidence="1 2" key="1">
    <citation type="submission" date="2024-07" db="EMBL/GenBank/DDBJ databases">
        <title>Characterization of a bacterium isolated from hydrolysated instant sea cucumber by whole-genome sequencing and metabolomics.</title>
        <authorList>
            <person name="Luo X."/>
            <person name="Zhang Z."/>
            <person name="Zheng Z."/>
            <person name="Zhang W."/>
            <person name="Ming T."/>
            <person name="Jiao L."/>
            <person name="Su X."/>
            <person name="Kong F."/>
            <person name="Xu J."/>
        </authorList>
    </citation>
    <scope>NUCLEOTIDE SEQUENCE [LARGE SCALE GENOMIC DNA]</scope>
    <source>
        <strain evidence="1 2">XL-2024</strain>
    </source>
</reference>